<reference evidence="1 2" key="1">
    <citation type="journal article" date="2018" name="Front. Plant Sci.">
        <title>Red Clover (Trifolium pratense) and Zigzag Clover (T. medium) - A Picture of Genomic Similarities and Differences.</title>
        <authorList>
            <person name="Dluhosova J."/>
            <person name="Istvanek J."/>
            <person name="Nedelnik J."/>
            <person name="Repkova J."/>
        </authorList>
    </citation>
    <scope>NUCLEOTIDE SEQUENCE [LARGE SCALE GENOMIC DNA]</scope>
    <source>
        <strain evidence="2">cv. 10/8</strain>
        <tissue evidence="1">Leaf</tissue>
    </source>
</reference>
<feature type="non-terminal residue" evidence="1">
    <location>
        <position position="69"/>
    </location>
</feature>
<name>A0A392QVR9_9FABA</name>
<sequence length="69" mass="7651">MKQTPVIQLGDMKKLKVDTFCVTVATTSHIRVSNQGWFFRSCTDCSCKADGSVPPYKCKKGHMTSDPPI</sequence>
<organism evidence="1 2">
    <name type="scientific">Trifolium medium</name>
    <dbReference type="NCBI Taxonomy" id="97028"/>
    <lineage>
        <taxon>Eukaryota</taxon>
        <taxon>Viridiplantae</taxon>
        <taxon>Streptophyta</taxon>
        <taxon>Embryophyta</taxon>
        <taxon>Tracheophyta</taxon>
        <taxon>Spermatophyta</taxon>
        <taxon>Magnoliopsida</taxon>
        <taxon>eudicotyledons</taxon>
        <taxon>Gunneridae</taxon>
        <taxon>Pentapetalae</taxon>
        <taxon>rosids</taxon>
        <taxon>fabids</taxon>
        <taxon>Fabales</taxon>
        <taxon>Fabaceae</taxon>
        <taxon>Papilionoideae</taxon>
        <taxon>50 kb inversion clade</taxon>
        <taxon>NPAAA clade</taxon>
        <taxon>Hologalegina</taxon>
        <taxon>IRL clade</taxon>
        <taxon>Trifolieae</taxon>
        <taxon>Trifolium</taxon>
    </lineage>
</organism>
<proteinExistence type="predicted"/>
<evidence type="ECO:0000313" key="1">
    <source>
        <dbReference type="EMBL" id="MCI27982.1"/>
    </source>
</evidence>
<keyword evidence="2" id="KW-1185">Reference proteome</keyword>
<dbReference type="AlphaFoldDB" id="A0A392QVR9"/>
<dbReference type="Proteomes" id="UP000265520">
    <property type="component" value="Unassembled WGS sequence"/>
</dbReference>
<comment type="caution">
    <text evidence="1">The sequence shown here is derived from an EMBL/GenBank/DDBJ whole genome shotgun (WGS) entry which is preliminary data.</text>
</comment>
<dbReference type="Gene3D" id="2.40.50.140">
    <property type="entry name" value="Nucleic acid-binding proteins"/>
    <property type="match status" value="1"/>
</dbReference>
<evidence type="ECO:0000313" key="2">
    <source>
        <dbReference type="Proteomes" id="UP000265520"/>
    </source>
</evidence>
<dbReference type="EMBL" id="LXQA010162725">
    <property type="protein sequence ID" value="MCI27982.1"/>
    <property type="molecule type" value="Genomic_DNA"/>
</dbReference>
<accession>A0A392QVR9</accession>
<protein>
    <submittedName>
        <fullName evidence="1">Replication factor A protein</fullName>
    </submittedName>
</protein>
<dbReference type="InterPro" id="IPR012340">
    <property type="entry name" value="NA-bd_OB-fold"/>
</dbReference>